<dbReference type="PANTHER" id="PTHR43308">
    <property type="entry name" value="OUTER MEMBRANE PROTEIN ALPHA-RELATED"/>
    <property type="match status" value="1"/>
</dbReference>
<dbReference type="Pfam" id="PF00041">
    <property type="entry name" value="fn3"/>
    <property type="match status" value="2"/>
</dbReference>
<feature type="domain" description="Fibronectin type-III" evidence="1">
    <location>
        <begin position="204"/>
        <end position="296"/>
    </location>
</feature>
<dbReference type="SMART" id="SM00060">
    <property type="entry name" value="FN3"/>
    <property type="match status" value="2"/>
</dbReference>
<dbReference type="InterPro" id="IPR008964">
    <property type="entry name" value="Invasin/intimin_cell_adhesion"/>
</dbReference>
<dbReference type="SUPFAM" id="SSF49265">
    <property type="entry name" value="Fibronectin type III"/>
    <property type="match status" value="2"/>
</dbReference>
<dbReference type="Gene3D" id="2.60.40.10">
    <property type="entry name" value="Immunoglobulins"/>
    <property type="match status" value="2"/>
</dbReference>
<reference evidence="3 4" key="1">
    <citation type="submission" date="2018-10" db="EMBL/GenBank/DDBJ databases">
        <title>Cohnella sp. M2MS4P-1, whole genome shotgun sequence.</title>
        <authorList>
            <person name="Tuo L."/>
        </authorList>
    </citation>
    <scope>NUCLEOTIDE SEQUENCE [LARGE SCALE GENOMIC DNA]</scope>
    <source>
        <strain evidence="3 4">M2MS4P-1</strain>
    </source>
</reference>
<evidence type="ECO:0008006" key="5">
    <source>
        <dbReference type="Google" id="ProtNLM"/>
    </source>
</evidence>
<proteinExistence type="predicted"/>
<protein>
    <recommendedName>
        <fullName evidence="5">S-layer homology domain-containing protein</fullName>
    </recommendedName>
</protein>
<evidence type="ECO:0000259" key="1">
    <source>
        <dbReference type="PROSITE" id="PS50853"/>
    </source>
</evidence>
<sequence length="817" mass="85152">MTPAITSVSVTPTSASVVQGGNKQLTATVAAVGGAAETVEWTSSDAGNKVSVNGTGYVTVVANAAPGTYTITATSTEDSSKKATATITVTAAATYTIAAITNQTLSDLTQGYVSSAKEARTVTLNNTGTGNLTNLTVTLSGANANDFEFTVPSSSLNSGSSTTFDIFAIDGLSANTYTATVTVSADHMTPVSFTVTQSVNRPNAPANPQNLTATSDDRQVTLSWSAVSDATQYHIYMATDADPDNFVKVATVSSSPYSVENLVNGTGYRFVVKAEGPGGLGGASNQASATPSTVPGAPTNITAVAGDGQAVITFTYPTDTGGSDITGYEVTASPGGVTVIGGTSPITLTGLTNGTSYTFNVKAINGAGRRSDASAQSNAVVPIVSVTPSQPSVPTTPADTNPDVDILVNGKVENAGTATIAKRNDHTVITVVVDQKKLDERLAAEGRHAVVTIPINKAFDIVVGELNGQMVKSMEDKQAVLEIKTDTATYTLPAQQINIGAISKQMGKLVALQDIVVQIEIAAPTADTWKVVENAAVKGTFTLVLPPLDFTIRATYGNTSVEVSKFNAYVERSIAIPVGVDPNKITTGVVVEPDGTVRHVPTKIVIIDGKHYAQINSLTNSTYSVVWNPHEFQDVANHWAKAAVNDMGSRMVIEGTGGGQFSPDRNITRSEFTAILVRALGLKLENGTSAFSDVKTTDWFSSAINTAYAYQLISGFEDGTFRPNDKITREQAMKILSRAMTITGLKAKLSAQSEEATLRPFGDASNVSGWAQSSVADSVQAGLVSGRKATELAPKALITRAEVATMIQRLLQLSDLI</sequence>
<comment type="caution">
    <text evidence="3">The sequence shown here is derived from an EMBL/GenBank/DDBJ whole genome shotgun (WGS) entry which is preliminary data.</text>
</comment>
<dbReference type="OrthoDB" id="663332at2"/>
<feature type="domain" description="SLH" evidence="2">
    <location>
        <begin position="687"/>
        <end position="750"/>
    </location>
</feature>
<dbReference type="InterPro" id="IPR051465">
    <property type="entry name" value="Cell_Envelope_Struct_Comp"/>
</dbReference>
<dbReference type="PANTHER" id="PTHR43308:SF5">
    <property type="entry name" value="S-LAYER PROTEIN _ PEPTIDOGLYCAN ENDO-BETA-N-ACETYLGLUCOSAMINIDASE"/>
    <property type="match status" value="1"/>
</dbReference>
<name>A0A494X6J1_9BACL</name>
<evidence type="ECO:0000259" key="2">
    <source>
        <dbReference type="PROSITE" id="PS51272"/>
    </source>
</evidence>
<dbReference type="Pfam" id="PF00395">
    <property type="entry name" value="SLH"/>
    <property type="match status" value="3"/>
</dbReference>
<feature type="domain" description="SLH" evidence="2">
    <location>
        <begin position="627"/>
        <end position="686"/>
    </location>
</feature>
<dbReference type="Proteomes" id="UP000282076">
    <property type="component" value="Unassembled WGS sequence"/>
</dbReference>
<evidence type="ECO:0000313" key="4">
    <source>
        <dbReference type="Proteomes" id="UP000282076"/>
    </source>
</evidence>
<gene>
    <name evidence="3" type="ORF">D7Z26_24690</name>
</gene>
<dbReference type="InterPro" id="IPR003343">
    <property type="entry name" value="Big_2"/>
</dbReference>
<dbReference type="Gene3D" id="2.60.40.1080">
    <property type="match status" value="1"/>
</dbReference>
<dbReference type="InterPro" id="IPR001119">
    <property type="entry name" value="SLH_dom"/>
</dbReference>
<feature type="domain" description="SLH" evidence="2">
    <location>
        <begin position="758"/>
        <end position="817"/>
    </location>
</feature>
<evidence type="ECO:0000313" key="3">
    <source>
        <dbReference type="EMBL" id="RKP46315.1"/>
    </source>
</evidence>
<dbReference type="PROSITE" id="PS50853">
    <property type="entry name" value="FN3"/>
    <property type="match status" value="2"/>
</dbReference>
<dbReference type="PROSITE" id="PS51272">
    <property type="entry name" value="SLH"/>
    <property type="match status" value="3"/>
</dbReference>
<dbReference type="AlphaFoldDB" id="A0A494X6J1"/>
<feature type="domain" description="Fibronectin type-III" evidence="1">
    <location>
        <begin position="297"/>
        <end position="384"/>
    </location>
</feature>
<dbReference type="InterPro" id="IPR036116">
    <property type="entry name" value="FN3_sf"/>
</dbReference>
<dbReference type="Pfam" id="PF02368">
    <property type="entry name" value="Big_2"/>
    <property type="match status" value="1"/>
</dbReference>
<dbReference type="SMART" id="SM00635">
    <property type="entry name" value="BID_2"/>
    <property type="match status" value="1"/>
</dbReference>
<dbReference type="CDD" id="cd00063">
    <property type="entry name" value="FN3"/>
    <property type="match status" value="2"/>
</dbReference>
<dbReference type="EMBL" id="RBZM01000013">
    <property type="protein sequence ID" value="RKP46315.1"/>
    <property type="molecule type" value="Genomic_DNA"/>
</dbReference>
<dbReference type="InterPro" id="IPR013783">
    <property type="entry name" value="Ig-like_fold"/>
</dbReference>
<accession>A0A494X6J1</accession>
<keyword evidence="4" id="KW-1185">Reference proteome</keyword>
<dbReference type="InterPro" id="IPR003961">
    <property type="entry name" value="FN3_dom"/>
</dbReference>
<dbReference type="SUPFAM" id="SSF49373">
    <property type="entry name" value="Invasin/intimin cell-adhesion fragments"/>
    <property type="match status" value="1"/>
</dbReference>
<organism evidence="3 4">
    <name type="scientific">Cohnella endophytica</name>
    <dbReference type="NCBI Taxonomy" id="2419778"/>
    <lineage>
        <taxon>Bacteria</taxon>
        <taxon>Bacillati</taxon>
        <taxon>Bacillota</taxon>
        <taxon>Bacilli</taxon>
        <taxon>Bacillales</taxon>
        <taxon>Paenibacillaceae</taxon>
        <taxon>Cohnella</taxon>
    </lineage>
</organism>